<sequence length="83" mass="9635">MTLTTIKNDIKAFGKKKHEYMTGYITKQDELNKQLQAGMIGEKYAKDQLVAYKQEGDTYSSTTYNRIHTDIEKQQEVELEALK</sequence>
<dbReference type="Proteomes" id="UP000809081">
    <property type="component" value="Unassembled WGS sequence"/>
</dbReference>
<protein>
    <submittedName>
        <fullName evidence="1">Uncharacterized protein</fullName>
    </submittedName>
</protein>
<dbReference type="RefSeq" id="WP_239551665.1">
    <property type="nucleotide sequence ID" value="NZ_JAFBEI010000019.1"/>
</dbReference>
<evidence type="ECO:0000313" key="2">
    <source>
        <dbReference type="Proteomes" id="UP000809081"/>
    </source>
</evidence>
<proteinExistence type="predicted"/>
<evidence type="ECO:0000313" key="1">
    <source>
        <dbReference type="EMBL" id="MBM7636224.1"/>
    </source>
</evidence>
<reference evidence="1 2" key="1">
    <citation type="submission" date="2021-01" db="EMBL/GenBank/DDBJ databases">
        <title>Genomic Encyclopedia of Type Strains, Phase IV (KMG-IV): sequencing the most valuable type-strain genomes for metagenomic binning, comparative biology and taxonomic classification.</title>
        <authorList>
            <person name="Goeker M."/>
        </authorList>
    </citation>
    <scope>NUCLEOTIDE SEQUENCE [LARGE SCALE GENOMIC DNA]</scope>
    <source>
        <strain evidence="1 2">DSM 27513</strain>
    </source>
</reference>
<gene>
    <name evidence="1" type="ORF">JOC31_001043</name>
</gene>
<accession>A0ABS2PLI1</accession>
<comment type="caution">
    <text evidence="1">The sequence shown here is derived from an EMBL/GenBank/DDBJ whole genome shotgun (WGS) entry which is preliminary data.</text>
</comment>
<organism evidence="1 2">
    <name type="scientific">Streptococcus saliviloxodontae</name>
    <dbReference type="NCBI Taxonomy" id="1349416"/>
    <lineage>
        <taxon>Bacteria</taxon>
        <taxon>Bacillati</taxon>
        <taxon>Bacillota</taxon>
        <taxon>Bacilli</taxon>
        <taxon>Lactobacillales</taxon>
        <taxon>Streptococcaceae</taxon>
        <taxon>Streptococcus</taxon>
    </lineage>
</organism>
<dbReference type="EMBL" id="JAFBEI010000019">
    <property type="protein sequence ID" value="MBM7636224.1"/>
    <property type="molecule type" value="Genomic_DNA"/>
</dbReference>
<keyword evidence="2" id="KW-1185">Reference proteome</keyword>
<name>A0ABS2PLI1_9STRE</name>